<name>A0A9P7JAH3_9AGAM</name>
<evidence type="ECO:0000313" key="2">
    <source>
        <dbReference type="Proteomes" id="UP000807769"/>
    </source>
</evidence>
<comment type="caution">
    <text evidence="1">The sequence shown here is derived from an EMBL/GenBank/DDBJ whole genome shotgun (WGS) entry which is preliminary data.</text>
</comment>
<organism evidence="1 2">
    <name type="scientific">Suillus subaureus</name>
    <dbReference type="NCBI Taxonomy" id="48587"/>
    <lineage>
        <taxon>Eukaryota</taxon>
        <taxon>Fungi</taxon>
        <taxon>Dikarya</taxon>
        <taxon>Basidiomycota</taxon>
        <taxon>Agaricomycotina</taxon>
        <taxon>Agaricomycetes</taxon>
        <taxon>Agaricomycetidae</taxon>
        <taxon>Boletales</taxon>
        <taxon>Suillineae</taxon>
        <taxon>Suillaceae</taxon>
        <taxon>Suillus</taxon>
    </lineage>
</organism>
<dbReference type="Pfam" id="PF18759">
    <property type="entry name" value="Plavaka"/>
    <property type="match status" value="1"/>
</dbReference>
<proteinExistence type="predicted"/>
<protein>
    <submittedName>
        <fullName evidence="1">Uncharacterized protein</fullName>
    </submittedName>
</protein>
<dbReference type="Proteomes" id="UP000807769">
    <property type="component" value="Unassembled WGS sequence"/>
</dbReference>
<dbReference type="RefSeq" id="XP_041190161.1">
    <property type="nucleotide sequence ID" value="XM_041333177.1"/>
</dbReference>
<evidence type="ECO:0000313" key="1">
    <source>
        <dbReference type="EMBL" id="KAG1811740.1"/>
    </source>
</evidence>
<accession>A0A9P7JAH3</accession>
<dbReference type="EMBL" id="JABBWG010000028">
    <property type="protein sequence ID" value="KAG1811740.1"/>
    <property type="molecule type" value="Genomic_DNA"/>
</dbReference>
<dbReference type="GeneID" id="64627194"/>
<gene>
    <name evidence="1" type="ORF">BJ212DRAFT_1301779</name>
</gene>
<sequence length="290" mass="33602">MRQHPEVTWTNLEILWMLMEFGTLMMEYLATMTIKKAHKDPHKDQIKIMFQDIQAQQEAQGLDLWAPFADKEEWGTKTSHMKTSFTSKYLLLKAIDKLPQATKWKLRKINVVGNRTANDGQHEKEDLELWLHDLVDCIHELMSNPEFDGCMSYAPEKVFADKEGKTCMFDGMWTGDWWWEMQHRLPQGAVVVPMILALDKTSLSQFCGDQEVWPMYLTLGNISKDIHHQPSKHAAILIAYLPISELEYFTQDIHSVEHYQLFHYCMAQVLEPLVSAGVQNALSDVTTTEI</sequence>
<dbReference type="OrthoDB" id="2688393at2759"/>
<dbReference type="InterPro" id="IPR041078">
    <property type="entry name" value="Plavaka"/>
</dbReference>
<reference evidence="1" key="1">
    <citation type="journal article" date="2020" name="New Phytol.">
        <title>Comparative genomics reveals dynamic genome evolution in host specialist ectomycorrhizal fungi.</title>
        <authorList>
            <person name="Lofgren L.A."/>
            <person name="Nguyen N.H."/>
            <person name="Vilgalys R."/>
            <person name="Ruytinx J."/>
            <person name="Liao H.L."/>
            <person name="Branco S."/>
            <person name="Kuo A."/>
            <person name="LaButti K."/>
            <person name="Lipzen A."/>
            <person name="Andreopoulos W."/>
            <person name="Pangilinan J."/>
            <person name="Riley R."/>
            <person name="Hundley H."/>
            <person name="Na H."/>
            <person name="Barry K."/>
            <person name="Grigoriev I.V."/>
            <person name="Stajich J.E."/>
            <person name="Kennedy P.G."/>
        </authorList>
    </citation>
    <scope>NUCLEOTIDE SEQUENCE</scope>
    <source>
        <strain evidence="1">MN1</strain>
    </source>
</reference>
<keyword evidence="2" id="KW-1185">Reference proteome</keyword>
<dbReference type="AlphaFoldDB" id="A0A9P7JAH3"/>